<dbReference type="GO" id="GO:0004519">
    <property type="term" value="F:endonuclease activity"/>
    <property type="evidence" value="ECO:0007669"/>
    <property type="project" value="InterPro"/>
</dbReference>
<gene>
    <name evidence="4" type="ORF">E7Y31_00405</name>
</gene>
<evidence type="ECO:0000313" key="4">
    <source>
        <dbReference type="EMBL" id="THJ76338.1"/>
    </source>
</evidence>
<evidence type="ECO:0000313" key="5">
    <source>
        <dbReference type="Proteomes" id="UP000305282"/>
    </source>
</evidence>
<feature type="compositionally biased region" description="Basic residues" evidence="2">
    <location>
        <begin position="385"/>
        <end position="403"/>
    </location>
</feature>
<sequence>MPTELSDAGAAERPAAGPGEAEAQIPPGHGAMRVFDRVVGELSADECLRFDVQLERQIARLQAEQLAVRARFAEHRPPLEGEPSERRFTEFAGEELAAELGVAPAVGSRRLQLAAEVCSRLPASLHALYEGHIDLQRVEALARQTAALNAAQAGAVEQAALEQGRRASHAAFRAAVRRRVLKVDPDGADRRHRHAVRGRNLRITDEENGMATLRALLSAERAVSVYHRIDALARRAAADPEEKRTLDERRADVLYDLLMGQDRNRVRTEMQVVVPISTLMGLSDEPGELAGYGPIPAELARELAAGSRSTWRQMLTDPRDGQVVKVGARRFPSPGVARTVRARNRHCIFPGCDKPAMNSEIDHTKPHAEGGRAEEGDLVPACARHHHLKHAESRRRRRTRRKPAGGSGPGRTSPEPAVRSRTEPPAADWKCEQPTPGVFLWTSPEGRTYRVLPEPYLDVPPPAGQSGPDAG</sequence>
<dbReference type="InterPro" id="IPR003870">
    <property type="entry name" value="DUF222"/>
</dbReference>
<dbReference type="OrthoDB" id="5244772at2"/>
<dbReference type="AlphaFoldDB" id="A0A4S5EUW5"/>
<feature type="region of interest" description="Disordered" evidence="2">
    <location>
        <begin position="452"/>
        <end position="471"/>
    </location>
</feature>
<dbReference type="GO" id="GO:0003676">
    <property type="term" value="F:nucleic acid binding"/>
    <property type="evidence" value="ECO:0007669"/>
    <property type="project" value="InterPro"/>
</dbReference>
<evidence type="ECO:0000256" key="2">
    <source>
        <dbReference type="SAM" id="MobiDB-lite"/>
    </source>
</evidence>
<proteinExistence type="inferred from homology"/>
<evidence type="ECO:0000256" key="1">
    <source>
        <dbReference type="ARBA" id="ARBA00023450"/>
    </source>
</evidence>
<feature type="region of interest" description="Disordered" evidence="2">
    <location>
        <begin position="385"/>
        <end position="444"/>
    </location>
</feature>
<accession>A0A4S5EUW5</accession>
<dbReference type="Proteomes" id="UP000305282">
    <property type="component" value="Unassembled WGS sequence"/>
</dbReference>
<keyword evidence="5" id="KW-1185">Reference proteome</keyword>
<comment type="similarity">
    <text evidence="1">Belongs to the Rv1128c/1148c/1588c/1702c/1945/3466 family.</text>
</comment>
<dbReference type="Pfam" id="PF01844">
    <property type="entry name" value="HNH"/>
    <property type="match status" value="1"/>
</dbReference>
<dbReference type="Pfam" id="PF02720">
    <property type="entry name" value="DUF222"/>
    <property type="match status" value="1"/>
</dbReference>
<comment type="caution">
    <text evidence="4">The sequence shown here is derived from an EMBL/GenBank/DDBJ whole genome shotgun (WGS) entry which is preliminary data.</text>
</comment>
<dbReference type="InterPro" id="IPR003615">
    <property type="entry name" value="HNH_nuc"/>
</dbReference>
<dbReference type="InterPro" id="IPR002711">
    <property type="entry name" value="HNH"/>
</dbReference>
<dbReference type="CDD" id="cd00085">
    <property type="entry name" value="HNHc"/>
    <property type="match status" value="1"/>
</dbReference>
<feature type="domain" description="HNH nuclease" evidence="3">
    <location>
        <begin position="335"/>
        <end position="387"/>
    </location>
</feature>
<protein>
    <submittedName>
        <fullName evidence="4">DUF222 domain-containing protein</fullName>
    </submittedName>
</protein>
<reference evidence="4 5" key="1">
    <citation type="submission" date="2019-04" db="EMBL/GenBank/DDBJ databases">
        <title>Draft genome sequences for three unisolated Alnus-infective Frankia Sp+ strains, AgTrS, AiOr and AvVan, the first sequenced Frankia strains able to sporulate in-planta.</title>
        <authorList>
            <person name="Bethencourt L."/>
            <person name="Vautrin F."/>
            <person name="Taib N."/>
            <person name="Dubost A."/>
            <person name="Castro-Garcia L."/>
            <person name="Imbaud O."/>
            <person name="Abrouk D."/>
            <person name="Fournier P."/>
            <person name="Briolay J."/>
            <person name="Nguyen A."/>
            <person name="Normand P."/>
            <person name="Fernandez M.P."/>
            <person name="Brochier-Armanet C."/>
            <person name="Herrera-Belaroussi A."/>
        </authorList>
    </citation>
    <scope>NUCLEOTIDE SEQUENCE [LARGE SCALE GENOMIC DNA]</scope>
    <source>
        <strain evidence="4 5">AvVan</strain>
    </source>
</reference>
<feature type="region of interest" description="Disordered" evidence="2">
    <location>
        <begin position="1"/>
        <end position="28"/>
    </location>
</feature>
<dbReference type="SMART" id="SM00507">
    <property type="entry name" value="HNHc"/>
    <property type="match status" value="1"/>
</dbReference>
<feature type="compositionally biased region" description="Low complexity" evidence="2">
    <location>
        <begin position="8"/>
        <end position="28"/>
    </location>
</feature>
<dbReference type="RefSeq" id="WP_136446374.1">
    <property type="nucleotide sequence ID" value="NZ_SSXH01000003.1"/>
</dbReference>
<dbReference type="GO" id="GO:0008270">
    <property type="term" value="F:zinc ion binding"/>
    <property type="evidence" value="ECO:0007669"/>
    <property type="project" value="InterPro"/>
</dbReference>
<organism evidence="4 5">
    <name type="scientific">Candidatus Frankia alpina</name>
    <dbReference type="NCBI Taxonomy" id="2699483"/>
    <lineage>
        <taxon>Bacteria</taxon>
        <taxon>Bacillati</taxon>
        <taxon>Actinomycetota</taxon>
        <taxon>Actinomycetes</taxon>
        <taxon>Frankiales</taxon>
        <taxon>Frankiaceae</taxon>
        <taxon>Frankia</taxon>
    </lineage>
</organism>
<dbReference type="EMBL" id="SSXH01000003">
    <property type="protein sequence ID" value="THJ76338.1"/>
    <property type="molecule type" value="Genomic_DNA"/>
</dbReference>
<name>A0A4S5EUW5_9ACTN</name>
<dbReference type="Gene3D" id="1.10.30.50">
    <property type="match status" value="1"/>
</dbReference>
<evidence type="ECO:0000259" key="3">
    <source>
        <dbReference type="SMART" id="SM00507"/>
    </source>
</evidence>